<gene>
    <name evidence="7" type="ORF">CLV71_102516</name>
</gene>
<dbReference type="InterPro" id="IPR016156">
    <property type="entry name" value="FAD/NAD-linked_Rdtase_dimer_sf"/>
</dbReference>
<dbReference type="PRINTS" id="PR00469">
    <property type="entry name" value="PNDRDTASEII"/>
</dbReference>
<keyword evidence="7" id="KW-0223">Dioxygenase</keyword>
<dbReference type="EMBL" id="SOCP01000002">
    <property type="protein sequence ID" value="TDV56449.1"/>
    <property type="molecule type" value="Genomic_DNA"/>
</dbReference>
<dbReference type="PRINTS" id="PR00368">
    <property type="entry name" value="FADPNR"/>
</dbReference>
<protein>
    <submittedName>
        <fullName evidence="7">Phthalate 3,4-dioxygenase ferredoxin reductase subunit</fullName>
    </submittedName>
</protein>
<evidence type="ECO:0000256" key="4">
    <source>
        <dbReference type="ARBA" id="ARBA00023002"/>
    </source>
</evidence>
<feature type="domain" description="FAD/NAD(P)-binding" evidence="5">
    <location>
        <begin position="3"/>
        <end position="292"/>
    </location>
</feature>
<dbReference type="Pfam" id="PF07992">
    <property type="entry name" value="Pyr_redox_2"/>
    <property type="match status" value="1"/>
</dbReference>
<dbReference type="InterPro" id="IPR050446">
    <property type="entry name" value="FAD-oxidoreductase/Apoptosis"/>
</dbReference>
<evidence type="ECO:0000256" key="2">
    <source>
        <dbReference type="ARBA" id="ARBA00022630"/>
    </source>
</evidence>
<dbReference type="Gene3D" id="3.30.390.30">
    <property type="match status" value="1"/>
</dbReference>
<keyword evidence="4" id="KW-0560">Oxidoreductase</keyword>
<dbReference type="Proteomes" id="UP000294927">
    <property type="component" value="Unassembled WGS sequence"/>
</dbReference>
<evidence type="ECO:0000313" key="8">
    <source>
        <dbReference type="Proteomes" id="UP000294927"/>
    </source>
</evidence>
<comment type="caution">
    <text evidence="7">The sequence shown here is derived from an EMBL/GenBank/DDBJ whole genome shotgun (WGS) entry which is preliminary data.</text>
</comment>
<sequence length="394" mass="41015">MNRTVVVGSSIAGIRTAQALRSAGDTDEIVVVGEESVAPYDKPPLSKAVLAGTAEVADGALLPGDADVTVLLGTPATGLDLGSREVELGDGRRLGYRDVVIATGAHARPSPWRPRSGVHVLRTAADALALRSDLDRGGPLVVVGAGVVGSEVAATARGRGLEVALVDPLPVPAARVLGDPAGIFLAELHRARGTRLHLGVGVTDVTGEAGDLRVTLTDGRVLPAATVVVGIGAAPNVGWLRGSGLRLHDGVVCDEFGRCAPGVWAVGDVARWTRPGVGATRYEHWTSAVEQAALVARNIAGERLVGYAPVDYVWSDQFDWRLQVAGRPADAVTHRVVVTPDDERFAVVGFDAARVPVGVVTMNWPRAMLTARRSMDDPALATRLTALAGSRRAS</sequence>
<evidence type="ECO:0000259" key="5">
    <source>
        <dbReference type="Pfam" id="PF07992"/>
    </source>
</evidence>
<feature type="domain" description="Reductase C-terminal" evidence="6">
    <location>
        <begin position="312"/>
        <end position="377"/>
    </location>
</feature>
<evidence type="ECO:0000256" key="1">
    <source>
        <dbReference type="ARBA" id="ARBA00001974"/>
    </source>
</evidence>
<dbReference type="AlphaFoldDB" id="A0A4R7W3E7"/>
<keyword evidence="3" id="KW-0274">FAD</keyword>
<dbReference type="GO" id="GO:0016651">
    <property type="term" value="F:oxidoreductase activity, acting on NAD(P)H"/>
    <property type="evidence" value="ECO:0007669"/>
    <property type="project" value="TreeGrafter"/>
</dbReference>
<dbReference type="PANTHER" id="PTHR43557">
    <property type="entry name" value="APOPTOSIS-INDUCING FACTOR 1"/>
    <property type="match status" value="1"/>
</dbReference>
<evidence type="ECO:0000256" key="3">
    <source>
        <dbReference type="ARBA" id="ARBA00022827"/>
    </source>
</evidence>
<comment type="cofactor">
    <cofactor evidence="1">
        <name>FAD</name>
        <dbReference type="ChEBI" id="CHEBI:57692"/>
    </cofactor>
</comment>
<dbReference type="InterPro" id="IPR036188">
    <property type="entry name" value="FAD/NAD-bd_sf"/>
</dbReference>
<dbReference type="GO" id="GO:0051213">
    <property type="term" value="F:dioxygenase activity"/>
    <property type="evidence" value="ECO:0007669"/>
    <property type="project" value="UniProtKB-KW"/>
</dbReference>
<keyword evidence="2" id="KW-0285">Flavoprotein</keyword>
<dbReference type="InterPro" id="IPR028202">
    <property type="entry name" value="Reductase_C"/>
</dbReference>
<evidence type="ECO:0000259" key="6">
    <source>
        <dbReference type="Pfam" id="PF14759"/>
    </source>
</evidence>
<dbReference type="GO" id="GO:0005737">
    <property type="term" value="C:cytoplasm"/>
    <property type="evidence" value="ECO:0007669"/>
    <property type="project" value="TreeGrafter"/>
</dbReference>
<organism evidence="7 8">
    <name type="scientific">Actinophytocola oryzae</name>
    <dbReference type="NCBI Taxonomy" id="502181"/>
    <lineage>
        <taxon>Bacteria</taxon>
        <taxon>Bacillati</taxon>
        <taxon>Actinomycetota</taxon>
        <taxon>Actinomycetes</taxon>
        <taxon>Pseudonocardiales</taxon>
        <taxon>Pseudonocardiaceae</taxon>
    </lineage>
</organism>
<reference evidence="7 8" key="1">
    <citation type="submission" date="2019-03" db="EMBL/GenBank/DDBJ databases">
        <title>Genomic Encyclopedia of Archaeal and Bacterial Type Strains, Phase II (KMG-II): from individual species to whole genera.</title>
        <authorList>
            <person name="Goeker M."/>
        </authorList>
    </citation>
    <scope>NUCLEOTIDE SEQUENCE [LARGE SCALE GENOMIC DNA]</scope>
    <source>
        <strain evidence="7 8">DSM 45499</strain>
    </source>
</reference>
<proteinExistence type="predicted"/>
<dbReference type="OrthoDB" id="4475657at2"/>
<dbReference type="Gene3D" id="3.50.50.60">
    <property type="entry name" value="FAD/NAD(P)-binding domain"/>
    <property type="match status" value="2"/>
</dbReference>
<accession>A0A4R7W3E7</accession>
<dbReference type="SUPFAM" id="SSF51905">
    <property type="entry name" value="FAD/NAD(P)-binding domain"/>
    <property type="match status" value="2"/>
</dbReference>
<dbReference type="PANTHER" id="PTHR43557:SF2">
    <property type="entry name" value="RIESKE DOMAIN-CONTAINING PROTEIN-RELATED"/>
    <property type="match status" value="1"/>
</dbReference>
<dbReference type="Pfam" id="PF14759">
    <property type="entry name" value="Reductase_C"/>
    <property type="match status" value="1"/>
</dbReference>
<dbReference type="InterPro" id="IPR023753">
    <property type="entry name" value="FAD/NAD-binding_dom"/>
</dbReference>
<keyword evidence="8" id="KW-1185">Reference proteome</keyword>
<dbReference type="SUPFAM" id="SSF55424">
    <property type="entry name" value="FAD/NAD-linked reductases, dimerisation (C-terminal) domain"/>
    <property type="match status" value="1"/>
</dbReference>
<evidence type="ECO:0000313" key="7">
    <source>
        <dbReference type="EMBL" id="TDV56449.1"/>
    </source>
</evidence>
<name>A0A4R7W3E7_9PSEU</name>
<dbReference type="RefSeq" id="WP_133901692.1">
    <property type="nucleotide sequence ID" value="NZ_SOCP01000002.1"/>
</dbReference>